<sequence length="44" mass="5018">MLHSEAAYLDFSPEDNRRLLIRQFGYSPFAVPLVLAEDPLLVRG</sequence>
<dbReference type="PATRIC" id="fig|231023.4.peg.2894"/>
<evidence type="ECO:0000313" key="1">
    <source>
        <dbReference type="EMBL" id="AFK70024.1"/>
    </source>
</evidence>
<accession>I3UX03</accession>
<dbReference type="EMBL" id="CP003588">
    <property type="protein sequence ID" value="AFK70024.1"/>
    <property type="molecule type" value="Genomic_DNA"/>
</dbReference>
<reference evidence="1 2" key="1">
    <citation type="journal article" date="2012" name="J. Bacteriol.">
        <title>Complete Genome Sequence of the Naphthalene-Degrading Pseudomonas putida Strain ND6.</title>
        <authorList>
            <person name="Li S."/>
            <person name="Zhao H."/>
            <person name="Li Y."/>
            <person name="Niu S."/>
            <person name="Cai B."/>
        </authorList>
    </citation>
    <scope>NUCLEOTIDE SEQUENCE [LARGE SCALE GENOMIC DNA]</scope>
    <source>
        <strain evidence="1 2">ND6</strain>
    </source>
</reference>
<dbReference type="AlphaFoldDB" id="I3UX03"/>
<dbReference type="HOGENOM" id="CLU_3220915_0_0_6"/>
<dbReference type="KEGG" id="ppi:YSA_06023"/>
<proteinExistence type="predicted"/>
<evidence type="ECO:0000313" key="2">
    <source>
        <dbReference type="Proteomes" id="UP000005268"/>
    </source>
</evidence>
<gene>
    <name evidence="1" type="ORF">YSA_06023</name>
</gene>
<name>I3UX03_PSEPU</name>
<dbReference type="Proteomes" id="UP000005268">
    <property type="component" value="Chromosome"/>
</dbReference>
<organism evidence="1 2">
    <name type="scientific">Pseudomonas putida ND6</name>
    <dbReference type="NCBI Taxonomy" id="231023"/>
    <lineage>
        <taxon>Bacteria</taxon>
        <taxon>Pseudomonadati</taxon>
        <taxon>Pseudomonadota</taxon>
        <taxon>Gammaproteobacteria</taxon>
        <taxon>Pseudomonadales</taxon>
        <taxon>Pseudomonadaceae</taxon>
        <taxon>Pseudomonas</taxon>
    </lineage>
</organism>
<dbReference type="RefSeq" id="WP_014755163.1">
    <property type="nucleotide sequence ID" value="NC_017986.1"/>
</dbReference>
<protein>
    <submittedName>
        <fullName evidence="1">Uncharacterized protein</fullName>
    </submittedName>
</protein>